<evidence type="ECO:0000256" key="6">
    <source>
        <dbReference type="ARBA" id="ARBA00023136"/>
    </source>
</evidence>
<evidence type="ECO:0000256" key="5">
    <source>
        <dbReference type="ARBA" id="ARBA00023010"/>
    </source>
</evidence>
<comment type="subcellular location">
    <subcellularLocation>
        <location evidence="7">Cell membrane</location>
        <topology evidence="7">Multi-pass membrane protein</topology>
    </subcellularLocation>
    <subcellularLocation>
        <location evidence="1">Membrane</location>
        <topology evidence="1">Multi-pass membrane protein</topology>
    </subcellularLocation>
</comment>
<comment type="similarity">
    <text evidence="7">Belongs to the TatC family.</text>
</comment>
<name>A0AA43RJ36_9ACTN</name>
<dbReference type="GO" id="GO:0033281">
    <property type="term" value="C:TAT protein transport complex"/>
    <property type="evidence" value="ECO:0007669"/>
    <property type="project" value="UniProtKB-UniRule"/>
</dbReference>
<keyword evidence="6 7" id="KW-0472">Membrane</keyword>
<keyword evidence="5 7" id="KW-0811">Translocation</keyword>
<comment type="caution">
    <text evidence="8">The sequence shown here is derived from an EMBL/GenBank/DDBJ whole genome shotgun (WGS) entry which is preliminary data.</text>
</comment>
<dbReference type="InterPro" id="IPR002033">
    <property type="entry name" value="TatC"/>
</dbReference>
<evidence type="ECO:0000313" key="9">
    <source>
        <dbReference type="Proteomes" id="UP001168575"/>
    </source>
</evidence>
<evidence type="ECO:0000256" key="2">
    <source>
        <dbReference type="ARBA" id="ARBA00022692"/>
    </source>
</evidence>
<dbReference type="AlphaFoldDB" id="A0AA43RJ36"/>
<keyword evidence="7" id="KW-1003">Cell membrane</keyword>
<protein>
    <recommendedName>
        <fullName evidence="7">Sec-independent protein translocase protein TatC</fullName>
    </recommendedName>
</protein>
<dbReference type="Proteomes" id="UP001168575">
    <property type="component" value="Unassembled WGS sequence"/>
</dbReference>
<comment type="function">
    <text evidence="7">Part of the twin-arginine translocation (Tat) system that transports large folded proteins containing a characteristic twin-arginine motif in their signal peptide across membranes. Together with TatB, TatC is part of a receptor directly interacting with Tat signal peptides.</text>
</comment>
<keyword evidence="9" id="KW-1185">Reference proteome</keyword>
<keyword evidence="3 7" id="KW-0653">Protein transport</keyword>
<evidence type="ECO:0000256" key="7">
    <source>
        <dbReference type="HAMAP-Rule" id="MF_00902"/>
    </source>
</evidence>
<reference evidence="8" key="1">
    <citation type="submission" date="2023-07" db="EMBL/GenBank/DDBJ databases">
        <title>Between Cages and Wild: Unraveling the Impact of Captivity on Animal Microbiomes and Antimicrobial Resistance.</title>
        <authorList>
            <person name="Schmartz G.P."/>
            <person name="Rehner J."/>
            <person name="Schuff M.J."/>
            <person name="Becker S.L."/>
            <person name="Kravczyk M."/>
            <person name="Gurevich A."/>
            <person name="Francke R."/>
            <person name="Mueller R."/>
            <person name="Keller V."/>
            <person name="Keller A."/>
        </authorList>
    </citation>
    <scope>NUCLEOTIDE SEQUENCE</scope>
    <source>
        <strain evidence="8">S12M_St_49</strain>
    </source>
</reference>
<dbReference type="GO" id="GO:0043953">
    <property type="term" value="P:protein transport by the Tat complex"/>
    <property type="evidence" value="ECO:0007669"/>
    <property type="project" value="UniProtKB-UniRule"/>
</dbReference>
<comment type="subunit">
    <text evidence="7">The Tat system comprises two distinct complexes: a TatABC complex, containing multiple copies of TatA, TatB and TatC subunits, and a separate TatA complex, containing only TatA subunits. Substrates initially bind to the TatABC complex, which probably triggers association of the separate TatA complex to form the active translocon.</text>
</comment>
<feature type="transmembrane region" description="Helical" evidence="7">
    <location>
        <begin position="219"/>
        <end position="239"/>
    </location>
</feature>
<dbReference type="PANTHER" id="PTHR30371:SF0">
    <property type="entry name" value="SEC-INDEPENDENT PROTEIN TRANSLOCASE PROTEIN TATC, CHLOROPLASTIC-RELATED"/>
    <property type="match status" value="1"/>
</dbReference>
<gene>
    <name evidence="7 8" type="primary">tatC</name>
    <name evidence="8" type="ORF">Q3982_05775</name>
</gene>
<accession>A0AA43RJ36</accession>
<keyword evidence="7" id="KW-0813">Transport</keyword>
<feature type="transmembrane region" description="Helical" evidence="7">
    <location>
        <begin position="81"/>
        <end position="104"/>
    </location>
</feature>
<proteinExistence type="inferred from homology"/>
<sequence>MPIGPAKMSLFEHLAELRMRLVRIVVCMLIAIVIFYLASPTMGQILLYPIGDFLPLGENGQVMLNALDPFESFTTRLTITLFYSFIGTSPVILWQVLAFFLPALKPNERKWFVPTFIVACTLFIFGVLFCYFVILNAAFGWLTDQASGLGTIEPRMSTYISIIIKFLISFGFAFEIPLVVFYLVIFSIVPYKTLRGKWREIYVVLLVICAMVTPDSSPITMLMMFAALIALYEISLLVAKIVLKRRIARDEEEMDELEEGSMSITKK</sequence>
<evidence type="ECO:0000256" key="1">
    <source>
        <dbReference type="ARBA" id="ARBA00004141"/>
    </source>
</evidence>
<dbReference type="NCBIfam" id="TIGR00945">
    <property type="entry name" value="tatC"/>
    <property type="match status" value="1"/>
</dbReference>
<feature type="transmembrane region" description="Helical" evidence="7">
    <location>
        <begin position="197"/>
        <end position="213"/>
    </location>
</feature>
<evidence type="ECO:0000313" key="8">
    <source>
        <dbReference type="EMBL" id="MDO4842168.1"/>
    </source>
</evidence>
<dbReference type="PANTHER" id="PTHR30371">
    <property type="entry name" value="SEC-INDEPENDENT PROTEIN TRANSLOCASE PROTEIN TATC"/>
    <property type="match status" value="1"/>
</dbReference>
<dbReference type="GO" id="GO:0065002">
    <property type="term" value="P:intracellular protein transmembrane transport"/>
    <property type="evidence" value="ECO:0007669"/>
    <property type="project" value="TreeGrafter"/>
</dbReference>
<keyword evidence="4 7" id="KW-1133">Transmembrane helix</keyword>
<evidence type="ECO:0000256" key="4">
    <source>
        <dbReference type="ARBA" id="ARBA00022989"/>
    </source>
</evidence>
<dbReference type="EMBL" id="JAUMVS010000106">
    <property type="protein sequence ID" value="MDO4842168.1"/>
    <property type="molecule type" value="Genomic_DNA"/>
</dbReference>
<dbReference type="GO" id="GO:0009977">
    <property type="term" value="F:proton motive force dependent protein transmembrane transporter activity"/>
    <property type="evidence" value="ECO:0007669"/>
    <property type="project" value="TreeGrafter"/>
</dbReference>
<feature type="transmembrane region" description="Helical" evidence="7">
    <location>
        <begin position="116"/>
        <end position="139"/>
    </location>
</feature>
<feature type="transmembrane region" description="Helical" evidence="7">
    <location>
        <begin position="21"/>
        <end position="39"/>
    </location>
</feature>
<dbReference type="PRINTS" id="PR01840">
    <property type="entry name" value="TATCFAMILY"/>
</dbReference>
<organism evidence="8 9">
    <name type="scientific">Phoenicibacter congonensis</name>
    <dbReference type="NCBI Taxonomy" id="1944646"/>
    <lineage>
        <taxon>Bacteria</taxon>
        <taxon>Bacillati</taxon>
        <taxon>Actinomycetota</taxon>
        <taxon>Coriobacteriia</taxon>
        <taxon>Eggerthellales</taxon>
        <taxon>Eggerthellaceae</taxon>
        <taxon>Phoenicibacter</taxon>
    </lineage>
</organism>
<evidence type="ECO:0000256" key="3">
    <source>
        <dbReference type="ARBA" id="ARBA00022927"/>
    </source>
</evidence>
<feature type="transmembrane region" description="Helical" evidence="7">
    <location>
        <begin position="159"/>
        <end position="185"/>
    </location>
</feature>
<dbReference type="HAMAP" id="MF_00902">
    <property type="entry name" value="TatC"/>
    <property type="match status" value="1"/>
</dbReference>
<dbReference type="Pfam" id="PF00902">
    <property type="entry name" value="TatC"/>
    <property type="match status" value="1"/>
</dbReference>
<keyword evidence="2 7" id="KW-0812">Transmembrane</keyword>